<dbReference type="EMBL" id="CALNXJ010000038">
    <property type="protein sequence ID" value="CAH3143637.1"/>
    <property type="molecule type" value="Genomic_DNA"/>
</dbReference>
<evidence type="ECO:0000259" key="6">
    <source>
        <dbReference type="Pfam" id="PF08573"/>
    </source>
</evidence>
<feature type="region of interest" description="Disordered" evidence="5">
    <location>
        <begin position="391"/>
        <end position="416"/>
    </location>
</feature>
<feature type="compositionally biased region" description="Basic and acidic residues" evidence="5">
    <location>
        <begin position="443"/>
        <end position="463"/>
    </location>
</feature>
<feature type="compositionally biased region" description="Low complexity" evidence="5">
    <location>
        <begin position="407"/>
        <end position="416"/>
    </location>
</feature>
<feature type="compositionally biased region" description="Basic and acidic residues" evidence="5">
    <location>
        <begin position="526"/>
        <end position="571"/>
    </location>
</feature>
<evidence type="ECO:0000256" key="2">
    <source>
        <dbReference type="ARBA" id="ARBA00022763"/>
    </source>
</evidence>
<evidence type="ECO:0000256" key="5">
    <source>
        <dbReference type="SAM" id="MobiDB-lite"/>
    </source>
</evidence>
<comment type="caution">
    <text evidence="7">The sequence shown here is derived from an EMBL/GenBank/DDBJ whole genome shotgun (WGS) entry which is preliminary data.</text>
</comment>
<dbReference type="Proteomes" id="UP001159428">
    <property type="component" value="Unassembled WGS sequence"/>
</dbReference>
<organism evidence="7 8">
    <name type="scientific">Pocillopora meandrina</name>
    <dbReference type="NCBI Taxonomy" id="46732"/>
    <lineage>
        <taxon>Eukaryota</taxon>
        <taxon>Metazoa</taxon>
        <taxon>Cnidaria</taxon>
        <taxon>Anthozoa</taxon>
        <taxon>Hexacorallia</taxon>
        <taxon>Scleractinia</taxon>
        <taxon>Astrocoeniina</taxon>
        <taxon>Pocilloporidae</taxon>
        <taxon>Pocillopora</taxon>
    </lineage>
</organism>
<reference evidence="7 8" key="1">
    <citation type="submission" date="2022-05" db="EMBL/GenBank/DDBJ databases">
        <authorList>
            <consortium name="Genoscope - CEA"/>
            <person name="William W."/>
        </authorList>
    </citation>
    <scope>NUCLEOTIDE SEQUENCE [LARGE SCALE GENOMIC DNA]</scope>
</reference>
<dbReference type="GO" id="GO:0003684">
    <property type="term" value="F:damaged DNA binding"/>
    <property type="evidence" value="ECO:0007669"/>
    <property type="project" value="TreeGrafter"/>
</dbReference>
<feature type="domain" description="DNA endonuclease activator Ctp1 C-terminal" evidence="6">
    <location>
        <begin position="620"/>
        <end position="657"/>
    </location>
</feature>
<name>A0AAU9XCP0_9CNID</name>
<dbReference type="InterPro" id="IPR033316">
    <property type="entry name" value="RBBP8-like"/>
</dbReference>
<keyword evidence="8" id="KW-1185">Reference proteome</keyword>
<dbReference type="Pfam" id="PF08573">
    <property type="entry name" value="SAE2"/>
    <property type="match status" value="2"/>
</dbReference>
<feature type="coiled-coil region" evidence="4">
    <location>
        <begin position="18"/>
        <end position="73"/>
    </location>
</feature>
<evidence type="ECO:0000313" key="8">
    <source>
        <dbReference type="Proteomes" id="UP001159428"/>
    </source>
</evidence>
<dbReference type="GO" id="GO:0010792">
    <property type="term" value="P:DNA double-strand break processing involved in repair via single-strand annealing"/>
    <property type="evidence" value="ECO:0007669"/>
    <property type="project" value="TreeGrafter"/>
</dbReference>
<evidence type="ECO:0000313" key="7">
    <source>
        <dbReference type="EMBL" id="CAH3143637.1"/>
    </source>
</evidence>
<comment type="subcellular location">
    <subcellularLocation>
        <location evidence="1">Nucleus</location>
    </subcellularLocation>
</comment>
<feature type="compositionally biased region" description="Polar residues" evidence="5">
    <location>
        <begin position="199"/>
        <end position="218"/>
    </location>
</feature>
<proteinExistence type="predicted"/>
<feature type="region of interest" description="Disordered" evidence="5">
    <location>
        <begin position="153"/>
        <end position="225"/>
    </location>
</feature>
<feature type="region of interest" description="Disordered" evidence="5">
    <location>
        <begin position="526"/>
        <end position="580"/>
    </location>
</feature>
<feature type="region of interest" description="Disordered" evidence="5">
    <location>
        <begin position="468"/>
        <end position="487"/>
    </location>
</feature>
<protein>
    <recommendedName>
        <fullName evidence="6">DNA endonuclease activator Ctp1 C-terminal domain-containing protein</fullName>
    </recommendedName>
</protein>
<dbReference type="PANTHER" id="PTHR15107:SF0">
    <property type="entry name" value="DNA ENDONUCLEASE ACTIVATOR CTP1 C-TERMINAL DOMAIN-CONTAINING PROTEIN"/>
    <property type="match status" value="1"/>
</dbReference>
<feature type="region of interest" description="Disordered" evidence="5">
    <location>
        <begin position="428"/>
        <end position="463"/>
    </location>
</feature>
<accession>A0AAU9XCP0</accession>
<keyword evidence="2" id="KW-0227">DNA damage</keyword>
<dbReference type="AlphaFoldDB" id="A0AAU9XCP0"/>
<evidence type="ECO:0000256" key="1">
    <source>
        <dbReference type="ARBA" id="ARBA00004123"/>
    </source>
</evidence>
<dbReference type="InterPro" id="IPR013882">
    <property type="entry name" value="Ctp1_C"/>
</dbReference>
<feature type="compositionally biased region" description="Basic and acidic residues" evidence="5">
    <location>
        <begin position="165"/>
        <end position="190"/>
    </location>
</feature>
<evidence type="ECO:0000256" key="4">
    <source>
        <dbReference type="SAM" id="Coils"/>
    </source>
</evidence>
<evidence type="ECO:0000256" key="3">
    <source>
        <dbReference type="ARBA" id="ARBA00023242"/>
    </source>
</evidence>
<feature type="compositionally biased region" description="Basic residues" evidence="5">
    <location>
        <begin position="674"/>
        <end position="686"/>
    </location>
</feature>
<sequence length="686" mass="78492">MESYSLLEKLKETIKRDFQDLSERCTESDKRVQCLEKENTQIKEHLKQFQDENNHLKETLAKVEKELAYKDEKLKRKYDELHKKEQWWNQFRDETQRRFKAMKSYGTFPQHILEKYVNKDIFQELMNNNSASSSLYKRNGKLSTLKSRKKVRYNKVSASQSTAAEEVKTNSQDKDEIHISETEEKEKLITDDDEVYPDTNESTKLYHNSPPDQRQGGNISAHPEVLVQETEDVYTEEVGDGFGCFIGAPSAASTPLAAASSLRFDYDNVDDGDGNDDDDDDDDDDVSVGILDNLKQYPKDETMDVLTNVKSQLANLPKSDSQFPVDLSYTQPESPTIPSRTRSLQQDMNLTADCSVSLLPHGLKAEEKSEKQECKPNFDSKLVEDNVKTEIENEQMEKQPTPMKAGSTCKSKSTKQTTLDTNFFSTKGALSKNDFTSGKRKRDTSGEFDDQKSHGKNEDFRGEKFKTLFKVPTAPPPKTPEVILLEEFPSRRADKKSFTTPLGSSGDITGLYTSGMDLFGNMDEHCSSDVQQDSEKEGLCLENDGKENFTGKNEKYRSKASQENRPKDTNECSKMGVRNNDAEPNYKYVEVVRKKDERAKLNGYKCRDCQEYYQGLDLPEDELKKRLKHCSRHRAKFSPPPSTPPGFWNLSFPDTQEYMAKGYLKTESEAPAPKRLRKTRRNRIAK</sequence>
<feature type="region of interest" description="Disordered" evidence="5">
    <location>
        <begin position="265"/>
        <end position="287"/>
    </location>
</feature>
<dbReference type="PANTHER" id="PTHR15107">
    <property type="entry name" value="RETINOBLASTOMA BINDING PROTEIN 8"/>
    <property type="match status" value="1"/>
</dbReference>
<gene>
    <name evidence="7" type="ORF">PMEA_00020646</name>
</gene>
<feature type="region of interest" description="Disordered" evidence="5">
    <location>
        <begin position="664"/>
        <end position="686"/>
    </location>
</feature>
<feature type="compositionally biased region" description="Acidic residues" evidence="5">
    <location>
        <begin position="267"/>
        <end position="286"/>
    </location>
</feature>
<keyword evidence="3" id="KW-0539">Nucleus</keyword>
<keyword evidence="4" id="KW-0175">Coiled coil</keyword>
<feature type="domain" description="DNA endonuclease activator Ctp1 C-terminal" evidence="6">
    <location>
        <begin position="587"/>
        <end position="615"/>
    </location>
</feature>
<dbReference type="GO" id="GO:0005634">
    <property type="term" value="C:nucleus"/>
    <property type="evidence" value="ECO:0007669"/>
    <property type="project" value="UniProtKB-SubCell"/>
</dbReference>